<protein>
    <submittedName>
        <fullName evidence="2">Hint domain-containing protein</fullName>
    </submittedName>
</protein>
<sequence>MFEVVSDMGISDVPESRTQFETRVELNARRGGLIHGTRVATVDGWTPIEDIQPGDLIRTVENGFKAVRRISVDTISVPTEESRIEYLPVRVPPSAVDSPGTIWIMPEQGIALEHGTADLTVVAARKLSGLFRIKSDVPASSFDVSALFFDEDEVVYMEGGMRAFCPSGRFGGHSGTSAGYQIAESETAAELVEDIRTEGRVAALANPLGALPAPISLEQVVPLRPSRGARRPGRPGRPLPVI</sequence>
<accession>A0A521AB85</accession>
<dbReference type="AlphaFoldDB" id="A0A521AB85"/>
<organism evidence="2 3">
    <name type="scientific">Ruegeria faecimaris</name>
    <dbReference type="NCBI Taxonomy" id="686389"/>
    <lineage>
        <taxon>Bacteria</taxon>
        <taxon>Pseudomonadati</taxon>
        <taxon>Pseudomonadota</taxon>
        <taxon>Alphaproteobacteria</taxon>
        <taxon>Rhodobacterales</taxon>
        <taxon>Roseobacteraceae</taxon>
        <taxon>Ruegeria</taxon>
    </lineage>
</organism>
<evidence type="ECO:0000313" key="2">
    <source>
        <dbReference type="EMBL" id="SMO32079.1"/>
    </source>
</evidence>
<dbReference type="InterPro" id="IPR036844">
    <property type="entry name" value="Hint_dom_sf"/>
</dbReference>
<dbReference type="RefSeq" id="WP_246097113.1">
    <property type="nucleotide sequence ID" value="NZ_CANLVA010000001.1"/>
</dbReference>
<dbReference type="InterPro" id="IPR028992">
    <property type="entry name" value="Hedgehog/Intein_dom"/>
</dbReference>
<gene>
    <name evidence="2" type="ORF">SAMN06265380_10116</name>
</gene>
<dbReference type="Proteomes" id="UP000319555">
    <property type="component" value="Unassembled WGS sequence"/>
</dbReference>
<name>A0A521AB85_9RHOB</name>
<feature type="domain" description="Hedgehog/Intein (Hint)" evidence="1">
    <location>
        <begin position="34"/>
        <end position="159"/>
    </location>
</feature>
<dbReference type="EMBL" id="FXTE01000001">
    <property type="protein sequence ID" value="SMO32079.1"/>
    <property type="molecule type" value="Genomic_DNA"/>
</dbReference>
<evidence type="ECO:0000259" key="1">
    <source>
        <dbReference type="Pfam" id="PF13403"/>
    </source>
</evidence>
<dbReference type="SUPFAM" id="SSF51294">
    <property type="entry name" value="Hedgehog/intein (Hint) domain"/>
    <property type="match status" value="1"/>
</dbReference>
<proteinExistence type="predicted"/>
<keyword evidence="3" id="KW-1185">Reference proteome</keyword>
<dbReference type="Pfam" id="PF13403">
    <property type="entry name" value="Hint_2"/>
    <property type="match status" value="1"/>
</dbReference>
<reference evidence="2 3" key="1">
    <citation type="submission" date="2017-05" db="EMBL/GenBank/DDBJ databases">
        <authorList>
            <person name="Varghese N."/>
            <person name="Submissions S."/>
        </authorList>
    </citation>
    <scope>NUCLEOTIDE SEQUENCE [LARGE SCALE GENOMIC DNA]</scope>
    <source>
        <strain evidence="2 3">DSM 28009</strain>
    </source>
</reference>
<evidence type="ECO:0000313" key="3">
    <source>
        <dbReference type="Proteomes" id="UP000319555"/>
    </source>
</evidence>